<proteinExistence type="predicted"/>
<gene>
    <name evidence="1" type="ORF">CEXT_443551</name>
</gene>
<dbReference type="EMBL" id="BPLR01009172">
    <property type="protein sequence ID" value="GIY30080.1"/>
    <property type="molecule type" value="Genomic_DNA"/>
</dbReference>
<accession>A0AAV4SCD1</accession>
<name>A0AAV4SCD1_CAEEX</name>
<comment type="caution">
    <text evidence="1">The sequence shown here is derived from an EMBL/GenBank/DDBJ whole genome shotgun (WGS) entry which is preliminary data.</text>
</comment>
<protein>
    <submittedName>
        <fullName evidence="1">Uncharacterized protein</fullName>
    </submittedName>
</protein>
<keyword evidence="2" id="KW-1185">Reference proteome</keyword>
<evidence type="ECO:0000313" key="1">
    <source>
        <dbReference type="EMBL" id="GIY30080.1"/>
    </source>
</evidence>
<dbReference type="Proteomes" id="UP001054945">
    <property type="component" value="Unassembled WGS sequence"/>
</dbReference>
<dbReference type="AlphaFoldDB" id="A0AAV4SCD1"/>
<reference evidence="1 2" key="1">
    <citation type="submission" date="2021-06" db="EMBL/GenBank/DDBJ databases">
        <title>Caerostris extrusa draft genome.</title>
        <authorList>
            <person name="Kono N."/>
            <person name="Arakawa K."/>
        </authorList>
    </citation>
    <scope>NUCLEOTIDE SEQUENCE [LARGE SCALE GENOMIC DNA]</scope>
</reference>
<evidence type="ECO:0000313" key="2">
    <source>
        <dbReference type="Proteomes" id="UP001054945"/>
    </source>
</evidence>
<organism evidence="1 2">
    <name type="scientific">Caerostris extrusa</name>
    <name type="common">Bark spider</name>
    <name type="synonym">Caerostris bankana</name>
    <dbReference type="NCBI Taxonomy" id="172846"/>
    <lineage>
        <taxon>Eukaryota</taxon>
        <taxon>Metazoa</taxon>
        <taxon>Ecdysozoa</taxon>
        <taxon>Arthropoda</taxon>
        <taxon>Chelicerata</taxon>
        <taxon>Arachnida</taxon>
        <taxon>Araneae</taxon>
        <taxon>Araneomorphae</taxon>
        <taxon>Entelegynae</taxon>
        <taxon>Araneoidea</taxon>
        <taxon>Araneidae</taxon>
        <taxon>Caerostris</taxon>
    </lineage>
</organism>
<sequence>MASHGRPSKEFAAHHKSFSFSNVFFGKSMLVSCAPCEAVNSPSISQIRKLMLRLLPQITDSLLSPPFWTLPPLTPTHSPSPRVIRDLRVYLGPFLKM</sequence>